<accession>A8Q106</accession>
<comment type="caution">
    <text evidence="1">The sequence shown here is derived from an EMBL/GenBank/DDBJ whole genome shotgun (WGS) entry which is preliminary data.</text>
</comment>
<evidence type="ECO:0000313" key="2">
    <source>
        <dbReference type="Proteomes" id="UP000008837"/>
    </source>
</evidence>
<reference evidence="1 2" key="1">
    <citation type="journal article" date="2007" name="Proc. Natl. Acad. Sci. U.S.A.">
        <title>Dandruff-associated Malassezia genomes reveal convergent and divergent virulence traits shared with plant and human fungal pathogens.</title>
        <authorList>
            <person name="Xu J."/>
            <person name="Saunders C.W."/>
            <person name="Hu P."/>
            <person name="Grant R.A."/>
            <person name="Boekhout T."/>
            <person name="Kuramae E.E."/>
            <person name="Kronstad J.W."/>
            <person name="Deangelis Y.M."/>
            <person name="Reeder N.L."/>
            <person name="Johnstone K.R."/>
            <person name="Leland M."/>
            <person name="Fieno A.M."/>
            <person name="Begley W.M."/>
            <person name="Sun Y."/>
            <person name="Lacey M.P."/>
            <person name="Chaudhary T."/>
            <person name="Keough T."/>
            <person name="Chu L."/>
            <person name="Sears R."/>
            <person name="Yuan B."/>
            <person name="Dawson T.L.Jr."/>
        </authorList>
    </citation>
    <scope>NUCLEOTIDE SEQUENCE [LARGE SCALE GENOMIC DNA]</scope>
    <source>
        <strain evidence="2">ATCC MYA-4612 / CBS 7966</strain>
    </source>
</reference>
<dbReference type="Gene3D" id="2.160.20.10">
    <property type="entry name" value="Single-stranded right-handed beta-helix, Pectin lyase-like"/>
    <property type="match status" value="1"/>
</dbReference>
<dbReference type="OrthoDB" id="3353457at2759"/>
<keyword evidence="2" id="KW-1185">Reference proteome</keyword>
<organism evidence="1 2">
    <name type="scientific">Malassezia globosa (strain ATCC MYA-4612 / CBS 7966)</name>
    <name type="common">Dandruff-associated fungus</name>
    <dbReference type="NCBI Taxonomy" id="425265"/>
    <lineage>
        <taxon>Eukaryota</taxon>
        <taxon>Fungi</taxon>
        <taxon>Dikarya</taxon>
        <taxon>Basidiomycota</taxon>
        <taxon>Ustilaginomycotina</taxon>
        <taxon>Malasseziomycetes</taxon>
        <taxon>Malasseziales</taxon>
        <taxon>Malasseziaceae</taxon>
        <taxon>Malassezia</taxon>
    </lineage>
</organism>
<gene>
    <name evidence="1" type="ORF">MGL_2108</name>
</gene>
<dbReference type="GeneID" id="5855416"/>
<name>A8Q106_MALGO</name>
<protein>
    <submittedName>
        <fullName evidence="1">Uncharacterized protein</fullName>
    </submittedName>
</protein>
<evidence type="ECO:0000313" key="1">
    <source>
        <dbReference type="EMBL" id="EDP43895.1"/>
    </source>
</evidence>
<sequence length="277" mass="30954">MEWNVHERQQGSVAMFDAHIRIGGFRGSEQELTECPKHAKLTELPRAAFLSLHVTKQASGYFQNVWIWTADHELDKGAPEQLNVLTDRGVLIESKGPTWMYGTASEHALLYQYSLKNASNVLLAMIQTESPYFQGHEFEPASQSALTHPAYPDPDCSRIFAQGTNALSCAYERYSEDRALGLHLAGCSDVFVLGSGQYSFFNSYKQTALAGHACQRRLCTIDHSDGNVWLLNTATVGTQTLISIDGYDYLSEQPHREGFCSTLTLYAIRRKGQSYIV</sequence>
<dbReference type="EMBL" id="AAYY01000006">
    <property type="protein sequence ID" value="EDP43895.1"/>
    <property type="molecule type" value="Genomic_DNA"/>
</dbReference>
<dbReference type="InterPro" id="IPR011050">
    <property type="entry name" value="Pectin_lyase_fold/virulence"/>
</dbReference>
<dbReference type="SUPFAM" id="SSF51126">
    <property type="entry name" value="Pectin lyase-like"/>
    <property type="match status" value="1"/>
</dbReference>
<dbReference type="KEGG" id="mgl:MGL_2108"/>
<proteinExistence type="predicted"/>
<dbReference type="RefSeq" id="XP_001731109.1">
    <property type="nucleotide sequence ID" value="XM_001731057.1"/>
</dbReference>
<dbReference type="AlphaFoldDB" id="A8Q106"/>
<dbReference type="VEuPathDB" id="FungiDB:MGL_2108"/>
<dbReference type="STRING" id="425265.A8Q106"/>
<dbReference type="InterPro" id="IPR012334">
    <property type="entry name" value="Pectin_lyas_fold"/>
</dbReference>
<dbReference type="InParanoid" id="A8Q106"/>
<dbReference type="OMA" id="CAYERYS"/>
<dbReference type="Proteomes" id="UP000008837">
    <property type="component" value="Unassembled WGS sequence"/>
</dbReference>